<dbReference type="EMBL" id="CP016793">
    <property type="protein sequence ID" value="ANZ42375.1"/>
    <property type="molecule type" value="Genomic_DNA"/>
</dbReference>
<dbReference type="KEGG" id="led:BBK82_47145"/>
<proteinExistence type="predicted"/>
<keyword evidence="2" id="KW-1185">Reference proteome</keyword>
<reference evidence="1 2" key="1">
    <citation type="submission" date="2016-07" db="EMBL/GenBank/DDBJ databases">
        <title>Complete genome sequence of the Lentzea guizhouensis DHS C013.</title>
        <authorList>
            <person name="Cao C."/>
        </authorList>
    </citation>
    <scope>NUCLEOTIDE SEQUENCE [LARGE SCALE GENOMIC DNA]</scope>
    <source>
        <strain evidence="1 2">DHS C013</strain>
    </source>
</reference>
<evidence type="ECO:0000313" key="1">
    <source>
        <dbReference type="EMBL" id="ANZ42375.1"/>
    </source>
</evidence>
<gene>
    <name evidence="1" type="ORF">BBK82_47145</name>
</gene>
<dbReference type="Proteomes" id="UP000093053">
    <property type="component" value="Chromosome"/>
</dbReference>
<sequence>MMCAFVPEMPNEETPALRARGTEGHGVFDVSNDTDPAVQSTCDEGAVTCKVRGNNPCRNAMTILITPAAPAAACVCPMFDLIDPSNSGSARSCP</sequence>
<accession>A0A1B2HXF4</accession>
<evidence type="ECO:0000313" key="2">
    <source>
        <dbReference type="Proteomes" id="UP000093053"/>
    </source>
</evidence>
<organism evidence="1 2">
    <name type="scientific">Lentzea guizhouensis</name>
    <dbReference type="NCBI Taxonomy" id="1586287"/>
    <lineage>
        <taxon>Bacteria</taxon>
        <taxon>Bacillati</taxon>
        <taxon>Actinomycetota</taxon>
        <taxon>Actinomycetes</taxon>
        <taxon>Pseudonocardiales</taxon>
        <taxon>Pseudonocardiaceae</taxon>
        <taxon>Lentzea</taxon>
    </lineage>
</organism>
<name>A0A1B2HXF4_9PSEU</name>
<protein>
    <submittedName>
        <fullName evidence="1">Uncharacterized protein</fullName>
    </submittedName>
</protein>
<dbReference type="AlphaFoldDB" id="A0A1B2HXF4"/>